<keyword evidence="2" id="KW-1185">Reference proteome</keyword>
<organism evidence="1 2">
    <name type="scientific">Sinosporangium siamense</name>
    <dbReference type="NCBI Taxonomy" id="1367973"/>
    <lineage>
        <taxon>Bacteria</taxon>
        <taxon>Bacillati</taxon>
        <taxon>Actinomycetota</taxon>
        <taxon>Actinomycetes</taxon>
        <taxon>Streptosporangiales</taxon>
        <taxon>Streptosporangiaceae</taxon>
        <taxon>Sinosporangium</taxon>
    </lineage>
</organism>
<dbReference type="EMBL" id="BOOW01000017">
    <property type="protein sequence ID" value="GII92476.1"/>
    <property type="molecule type" value="Genomic_DNA"/>
</dbReference>
<name>A0A919V6X6_9ACTN</name>
<proteinExistence type="predicted"/>
<reference evidence="1" key="1">
    <citation type="submission" date="2021-01" db="EMBL/GenBank/DDBJ databases">
        <title>Whole genome shotgun sequence of Sinosporangium siamense NBRC 109515.</title>
        <authorList>
            <person name="Komaki H."/>
            <person name="Tamura T."/>
        </authorList>
    </citation>
    <scope>NUCLEOTIDE SEQUENCE</scope>
    <source>
        <strain evidence="1">NBRC 109515</strain>
    </source>
</reference>
<dbReference type="Proteomes" id="UP000606172">
    <property type="component" value="Unassembled WGS sequence"/>
</dbReference>
<accession>A0A919V6X6</accession>
<protein>
    <submittedName>
        <fullName evidence="1">Uncharacterized protein</fullName>
    </submittedName>
</protein>
<dbReference type="AlphaFoldDB" id="A0A919V6X6"/>
<comment type="caution">
    <text evidence="1">The sequence shown here is derived from an EMBL/GenBank/DDBJ whole genome shotgun (WGS) entry which is preliminary data.</text>
</comment>
<evidence type="ECO:0000313" key="1">
    <source>
        <dbReference type="EMBL" id="GII92476.1"/>
    </source>
</evidence>
<sequence length="347" mass="36152">MPFTPISTAASATTSPTPQWAYAYVNKATAAEAPIGVPTAISVNSQWSTGGTGATVTRIGTGAYEVRLPGVASSTGIVHVTAYRTHYRGRTCAVTGYGPSGADELVEVQCYDENGAPVDWWFTVHFTAPTAINYAYATVHHTGTQPNSGTFNSDGQTNSVVRDSTGQYRAVIPGASFVSGTGHIKLTAYEATGARCSAQAGTAAGGALEIPVSCYAISTGALVDAKWLLSYSVGGDAAAYTTVTAGPAIDTGRSYSVTGETPTVERIGTGWYRVTWQNVGILFGNVQVTSTATDGRYCHLGTINDYSAPPRLTVDVYCHTTAGLLGDSTFGVSYMRRPPASCVSQET</sequence>
<evidence type="ECO:0000313" key="2">
    <source>
        <dbReference type="Proteomes" id="UP000606172"/>
    </source>
</evidence>
<gene>
    <name evidence="1" type="ORF">Ssi02_27070</name>
</gene>